<dbReference type="InterPro" id="IPR009881">
    <property type="entry name" value="DUF1433"/>
</dbReference>
<reference evidence="1 2" key="1">
    <citation type="submission" date="2018-05" db="EMBL/GenBank/DDBJ databases">
        <title>Complete genome sequencing of three human clinical isolates of Staphylococcus caprae reveals virulence factors similar to those of S. epidermidis and S. capitis.</title>
        <authorList>
            <person name="Watanabe S."/>
            <person name="Cui L."/>
        </authorList>
    </citation>
    <scope>NUCLEOTIDE SEQUENCE [LARGE SCALE GENOMIC DNA]</scope>
    <source>
        <strain evidence="1 2">JMUB590</strain>
    </source>
</reference>
<accession>A0ABM7FQS0</accession>
<dbReference type="Gene3D" id="3.10.450.130">
    <property type="entry name" value="folded 79 residue fragment of lin0334 like domains"/>
    <property type="match status" value="1"/>
</dbReference>
<proteinExistence type="predicted"/>
<dbReference type="RefSeq" id="WP_037541351.1">
    <property type="nucleotide sequence ID" value="NZ_AP018585.1"/>
</dbReference>
<dbReference type="EMBL" id="AP018586">
    <property type="protein sequence ID" value="BBD92891.1"/>
    <property type="molecule type" value="Genomic_DNA"/>
</dbReference>
<keyword evidence="2" id="KW-1185">Reference proteome</keyword>
<dbReference type="GeneID" id="58051578"/>
<sequence>MRKKTLLFIILIMTILIAVGYISHVSKKNHYIETQKSRIDLYFKYNLKKYTAMKITKVEKNPMGDYFIDGYVNGKKDYNFKAPIYIDDNNQYTGNISYNPKTLGKIFNQEDPKDSWTPDEIIKKEHLDKSKYEADPPAFFWF</sequence>
<evidence type="ECO:0008006" key="3">
    <source>
        <dbReference type="Google" id="ProtNLM"/>
    </source>
</evidence>
<protein>
    <recommendedName>
        <fullName evidence="3">DUF1433 domain-containing protein</fullName>
    </recommendedName>
</protein>
<dbReference type="Proteomes" id="UP000274772">
    <property type="component" value="Chromosome"/>
</dbReference>
<evidence type="ECO:0000313" key="1">
    <source>
        <dbReference type="EMBL" id="BBD92891.1"/>
    </source>
</evidence>
<gene>
    <name evidence="1" type="ORF">JMUB590_1834</name>
</gene>
<name>A0ABM7FQS0_9STAP</name>
<organism evidence="1 2">
    <name type="scientific">Staphylococcus caprae</name>
    <dbReference type="NCBI Taxonomy" id="29380"/>
    <lineage>
        <taxon>Bacteria</taxon>
        <taxon>Bacillati</taxon>
        <taxon>Bacillota</taxon>
        <taxon>Bacilli</taxon>
        <taxon>Bacillales</taxon>
        <taxon>Staphylococcaceae</taxon>
        <taxon>Staphylococcus</taxon>
    </lineage>
</organism>
<dbReference type="Pfam" id="PF07252">
    <property type="entry name" value="DUF1433"/>
    <property type="match status" value="1"/>
</dbReference>
<evidence type="ECO:0000313" key="2">
    <source>
        <dbReference type="Proteomes" id="UP000274772"/>
    </source>
</evidence>